<accession>A0A2K5ASB8</accession>
<evidence type="ECO:0000313" key="1">
    <source>
        <dbReference type="EMBL" id="SPC34494.1"/>
    </source>
</evidence>
<dbReference type="EMBL" id="LT981265">
    <property type="protein sequence ID" value="SPC34494.1"/>
    <property type="molecule type" value="Genomic_DNA"/>
</dbReference>
<dbReference type="RefSeq" id="WP_103286862.1">
    <property type="nucleotide sequence ID" value="NZ_LT981265.1"/>
</dbReference>
<keyword evidence="2" id="KW-1185">Reference proteome</keyword>
<proteinExistence type="predicted"/>
<dbReference type="KEGG" id="ncv:NCAV_1328"/>
<sequence>MHDRYFELELMIEGLAKNFGVPNANCYFRLSRKRRPSREEYRRKVAEFMLAYIQMLDMFRGLDSFDDLKEFVDGMLKHEVEQVIHGRNKDVEKRYDYYVMNE</sequence>
<evidence type="ECO:0000313" key="2">
    <source>
        <dbReference type="Proteomes" id="UP000236248"/>
    </source>
</evidence>
<dbReference type="Proteomes" id="UP000236248">
    <property type="component" value="Chromosome NCAV"/>
</dbReference>
<name>A0A2K5ASB8_9ARCH</name>
<dbReference type="AlphaFoldDB" id="A0A2K5ASB8"/>
<dbReference type="GeneID" id="41595327"/>
<organism evidence="1 2">
    <name type="scientific">Candidatus Nitrosocaldus cavascurensis</name>
    <dbReference type="NCBI Taxonomy" id="2058097"/>
    <lineage>
        <taxon>Archaea</taxon>
        <taxon>Nitrososphaerota</taxon>
        <taxon>Nitrososphaeria</taxon>
        <taxon>Candidatus Nitrosocaldales</taxon>
        <taxon>Candidatus Nitrosocaldaceae</taxon>
        <taxon>Candidatus Nitrosocaldus</taxon>
    </lineage>
</organism>
<gene>
    <name evidence="1" type="ORF">NCAV_1328</name>
</gene>
<reference evidence="2" key="1">
    <citation type="submission" date="2018-01" db="EMBL/GenBank/DDBJ databases">
        <authorList>
            <person name="Kerou L M."/>
        </authorList>
    </citation>
    <scope>NUCLEOTIDE SEQUENCE [LARGE SCALE GENOMIC DNA]</scope>
    <source>
        <strain evidence="2">SCU2</strain>
    </source>
</reference>
<protein>
    <submittedName>
        <fullName evidence="1">Uncharacterized protein</fullName>
    </submittedName>
</protein>